<sequence length="155" mass="18373">MKKLLLILIFLTNALSYDFGEDVNIMGKWEITTEDNQFINFLTSAGNKWEIEIKDDGFIYDLKNGNFIHEKWSYTREKGIISIEFYNQDNQGEKLFKGYFKKATNSNIKIIKKIDFNYYLVEIIETSDKIKMKRLGDSRQTKNTKIKKDIKIEMN</sequence>
<gene>
    <name evidence="1" type="ORF">B9N62_03455</name>
</gene>
<comment type="caution">
    <text evidence="1">The sequence shown here is derived from an EMBL/GenBank/DDBJ whole genome shotgun (WGS) entry which is preliminary data.</text>
</comment>
<dbReference type="Proteomes" id="UP000195967">
    <property type="component" value="Unassembled WGS sequence"/>
</dbReference>
<dbReference type="RefSeq" id="WP_087584382.1">
    <property type="nucleotide sequence ID" value="NZ_CABMKR010000004.1"/>
</dbReference>
<evidence type="ECO:0000313" key="1">
    <source>
        <dbReference type="EMBL" id="OUT11983.1"/>
    </source>
</evidence>
<dbReference type="AlphaFoldDB" id="A0A1Y5MXK0"/>
<accession>A0A1Y5MXK0</accession>
<protein>
    <submittedName>
        <fullName evidence="1">Transcriptional regulator</fullName>
    </submittedName>
</protein>
<organism evidence="1 2">
    <name type="scientific">Campylobacter concisus</name>
    <dbReference type="NCBI Taxonomy" id="199"/>
    <lineage>
        <taxon>Bacteria</taxon>
        <taxon>Pseudomonadati</taxon>
        <taxon>Campylobacterota</taxon>
        <taxon>Epsilonproteobacteria</taxon>
        <taxon>Campylobacterales</taxon>
        <taxon>Campylobacteraceae</taxon>
        <taxon>Campylobacter</taxon>
    </lineage>
</organism>
<reference evidence="1 2" key="1">
    <citation type="submission" date="2017-04" db="EMBL/GenBank/DDBJ databases">
        <title>Complete genome of Campylobacter concisus ATCC 33237T and draft genomes for an additional eight well characterized C. concisus strains.</title>
        <authorList>
            <person name="Cornelius A.J."/>
            <person name="Miller W.G."/>
            <person name="Lastovica A.J."/>
            <person name="On S.L."/>
            <person name="French N.P."/>
            <person name="Vandenberg O."/>
            <person name="Biggs P.J."/>
        </authorList>
    </citation>
    <scope>NUCLEOTIDE SEQUENCE [LARGE SCALE GENOMIC DNA]</scope>
    <source>
        <strain evidence="1 2">Lasto28.99</strain>
    </source>
</reference>
<evidence type="ECO:0000313" key="2">
    <source>
        <dbReference type="Proteomes" id="UP000195967"/>
    </source>
</evidence>
<proteinExistence type="predicted"/>
<name>A0A1Y5MXK0_9BACT</name>
<dbReference type="EMBL" id="NDYO01000004">
    <property type="protein sequence ID" value="OUT11983.1"/>
    <property type="molecule type" value="Genomic_DNA"/>
</dbReference>